<evidence type="ECO:0000313" key="5">
    <source>
        <dbReference type="EMBL" id="PSL28872.1"/>
    </source>
</evidence>
<dbReference type="GO" id="GO:0016887">
    <property type="term" value="F:ATP hydrolysis activity"/>
    <property type="evidence" value="ECO:0007669"/>
    <property type="project" value="InterPro"/>
</dbReference>
<dbReference type="InterPro" id="IPR017871">
    <property type="entry name" value="ABC_transporter-like_CS"/>
</dbReference>
<dbReference type="PROSITE" id="PS50893">
    <property type="entry name" value="ABC_TRANSPORTER_2"/>
    <property type="match status" value="1"/>
</dbReference>
<name>A0A2P8G4G6_9BACT</name>
<reference evidence="5 6" key="1">
    <citation type="submission" date="2018-03" db="EMBL/GenBank/DDBJ databases">
        <title>Genomic Encyclopedia of Archaeal and Bacterial Type Strains, Phase II (KMG-II): from individual species to whole genera.</title>
        <authorList>
            <person name="Goeker M."/>
        </authorList>
    </citation>
    <scope>NUCLEOTIDE SEQUENCE [LARGE SCALE GENOMIC DNA]</scope>
    <source>
        <strain evidence="5 6">DSM 18107</strain>
    </source>
</reference>
<dbReference type="Gene3D" id="3.40.50.300">
    <property type="entry name" value="P-loop containing nucleotide triphosphate hydrolases"/>
    <property type="match status" value="1"/>
</dbReference>
<evidence type="ECO:0000313" key="6">
    <source>
        <dbReference type="Proteomes" id="UP000240978"/>
    </source>
</evidence>
<dbReference type="InterPro" id="IPR027417">
    <property type="entry name" value="P-loop_NTPase"/>
</dbReference>
<organism evidence="5 6">
    <name type="scientific">Chitinophaga ginsengisoli</name>
    <dbReference type="NCBI Taxonomy" id="363837"/>
    <lineage>
        <taxon>Bacteria</taxon>
        <taxon>Pseudomonadati</taxon>
        <taxon>Bacteroidota</taxon>
        <taxon>Chitinophagia</taxon>
        <taxon>Chitinophagales</taxon>
        <taxon>Chitinophagaceae</taxon>
        <taxon>Chitinophaga</taxon>
    </lineage>
</organism>
<dbReference type="GO" id="GO:0005524">
    <property type="term" value="F:ATP binding"/>
    <property type="evidence" value="ECO:0007669"/>
    <property type="project" value="UniProtKB-KW"/>
</dbReference>
<protein>
    <submittedName>
        <fullName evidence="5">Phospholipid/cholesterol/gamma-HCH transport system ATP-binding protein</fullName>
    </submittedName>
</protein>
<dbReference type="PROSITE" id="PS00211">
    <property type="entry name" value="ABC_TRANSPORTER_1"/>
    <property type="match status" value="1"/>
</dbReference>
<gene>
    <name evidence="5" type="ORF">CLV42_10718</name>
</gene>
<dbReference type="SMART" id="SM00382">
    <property type="entry name" value="AAA"/>
    <property type="match status" value="1"/>
</dbReference>
<dbReference type="SUPFAM" id="SSF52540">
    <property type="entry name" value="P-loop containing nucleoside triphosphate hydrolases"/>
    <property type="match status" value="1"/>
</dbReference>
<evidence type="ECO:0000256" key="2">
    <source>
        <dbReference type="ARBA" id="ARBA00022741"/>
    </source>
</evidence>
<dbReference type="OrthoDB" id="9802264at2"/>
<keyword evidence="2" id="KW-0547">Nucleotide-binding</keyword>
<keyword evidence="3 5" id="KW-0067">ATP-binding</keyword>
<dbReference type="EMBL" id="PYGK01000007">
    <property type="protein sequence ID" value="PSL28872.1"/>
    <property type="molecule type" value="Genomic_DNA"/>
</dbReference>
<dbReference type="AlphaFoldDB" id="A0A2P8G4G6"/>
<dbReference type="RefSeq" id="WP_106603275.1">
    <property type="nucleotide sequence ID" value="NZ_PYGK01000007.1"/>
</dbReference>
<keyword evidence="6" id="KW-1185">Reference proteome</keyword>
<comment type="caution">
    <text evidence="5">The sequence shown here is derived from an EMBL/GenBank/DDBJ whole genome shotgun (WGS) entry which is preliminary data.</text>
</comment>
<feature type="domain" description="ABC transporter" evidence="4">
    <location>
        <begin position="21"/>
        <end position="258"/>
    </location>
</feature>
<evidence type="ECO:0000259" key="4">
    <source>
        <dbReference type="PROSITE" id="PS50893"/>
    </source>
</evidence>
<dbReference type="Pfam" id="PF00005">
    <property type="entry name" value="ABC_tran"/>
    <property type="match status" value="1"/>
</dbReference>
<dbReference type="PANTHER" id="PTHR43023">
    <property type="entry name" value="PROTEIN TRIGALACTOSYLDIACYLGLYCEROL 3, CHLOROPLASTIC"/>
    <property type="match status" value="1"/>
</dbReference>
<proteinExistence type="predicted"/>
<dbReference type="InterPro" id="IPR003593">
    <property type="entry name" value="AAA+_ATPase"/>
</dbReference>
<keyword evidence="1" id="KW-0813">Transport</keyword>
<sequence length="258" mass="28808">MNDTLVQEKARPPVAGDDVVIRIEHLKKAFGDNEVLKDISLELHRGENIVVLGRSGQGKSVTIQCVAGLLEPDEGNLEVLGKEVKELSEDELKELRSKLGFLFQSGALYDSMTVRENLMFPLTRVLKMKDEAEMEKWVTDVLESVGLEEAIDKYPADLSGGMRKRVGLARTLILRPEIILYDEPTTGLDPITSREISELIVKLQEKYKTSSIIITHDMACARIVADRIAVMNEGAFIATGTYDELSKSPDELINNFFK</sequence>
<evidence type="ECO:0000256" key="1">
    <source>
        <dbReference type="ARBA" id="ARBA00022448"/>
    </source>
</evidence>
<dbReference type="PANTHER" id="PTHR43023:SF3">
    <property type="entry name" value="PROTEIN TRIGALACTOSYLDIACYLGLYCEROL 3, CHLOROPLASTIC"/>
    <property type="match status" value="1"/>
</dbReference>
<dbReference type="Proteomes" id="UP000240978">
    <property type="component" value="Unassembled WGS sequence"/>
</dbReference>
<accession>A0A2P8G4G6</accession>
<evidence type="ECO:0000256" key="3">
    <source>
        <dbReference type="ARBA" id="ARBA00022840"/>
    </source>
</evidence>
<dbReference type="InterPro" id="IPR003439">
    <property type="entry name" value="ABC_transporter-like_ATP-bd"/>
</dbReference>